<dbReference type="InterPro" id="IPR007197">
    <property type="entry name" value="rSAM"/>
</dbReference>
<keyword evidence="4" id="KW-0479">Metal-binding</keyword>
<gene>
    <name evidence="8" type="primary">thiH</name>
    <name evidence="8" type="ORF">H1S01_01705</name>
</gene>
<dbReference type="InterPro" id="IPR010722">
    <property type="entry name" value="BATS_dom"/>
</dbReference>
<dbReference type="CDD" id="cd01335">
    <property type="entry name" value="Radical_SAM"/>
    <property type="match status" value="1"/>
</dbReference>
<protein>
    <submittedName>
        <fullName evidence="8">2-iminoacetate synthase ThiH</fullName>
        <ecNumber evidence="8">4.1.99.19</ecNumber>
    </submittedName>
</protein>
<evidence type="ECO:0000313" key="9">
    <source>
        <dbReference type="Proteomes" id="UP000617402"/>
    </source>
</evidence>
<evidence type="ECO:0000256" key="5">
    <source>
        <dbReference type="ARBA" id="ARBA00023004"/>
    </source>
</evidence>
<comment type="cofactor">
    <cofactor evidence="1">
        <name>[4Fe-4S] cluster</name>
        <dbReference type="ChEBI" id="CHEBI:49883"/>
    </cofactor>
</comment>
<dbReference type="PANTHER" id="PTHR43583:SF1">
    <property type="entry name" value="2-IMINOACETATE SYNTHASE"/>
    <property type="match status" value="1"/>
</dbReference>
<dbReference type="InterPro" id="IPR012726">
    <property type="entry name" value="ThiH"/>
</dbReference>
<keyword evidence="6" id="KW-0411">Iron-sulfur</keyword>
<dbReference type="SFLD" id="SFLDF00301">
    <property type="entry name" value="2-iminoacetate_synthase_(ThiH)"/>
    <property type="match status" value="1"/>
</dbReference>
<keyword evidence="9" id="KW-1185">Reference proteome</keyword>
<dbReference type="EC" id="4.1.99.19" evidence="8"/>
<keyword evidence="3" id="KW-0949">S-adenosyl-L-methionine</keyword>
<dbReference type="SMART" id="SM00876">
    <property type="entry name" value="BATS"/>
    <property type="match status" value="1"/>
</dbReference>
<evidence type="ECO:0000313" key="8">
    <source>
        <dbReference type="EMBL" id="MBC9783222.1"/>
    </source>
</evidence>
<reference evidence="8 9" key="1">
    <citation type="submission" date="2020-07" db="EMBL/GenBank/DDBJ databases">
        <title>Draft whole-genome sequence of Heliobacterium chlorum DSM 3682, type strain.</title>
        <authorList>
            <person name="Kyndt J.A."/>
            <person name="Meyer T.E."/>
            <person name="Imhoff J.F."/>
        </authorList>
    </citation>
    <scope>NUCLEOTIDE SEQUENCE [LARGE SCALE GENOMIC DNA]</scope>
    <source>
        <strain evidence="8 9">DSM 3682</strain>
    </source>
</reference>
<organism evidence="8 9">
    <name type="scientific">Heliobacterium chlorum</name>
    <dbReference type="NCBI Taxonomy" id="2698"/>
    <lineage>
        <taxon>Bacteria</taxon>
        <taxon>Bacillati</taxon>
        <taxon>Bacillota</taxon>
        <taxon>Clostridia</taxon>
        <taxon>Eubacteriales</taxon>
        <taxon>Heliobacteriaceae</taxon>
        <taxon>Heliobacterium</taxon>
    </lineage>
</organism>
<dbReference type="NCBIfam" id="TIGR02351">
    <property type="entry name" value="thiH"/>
    <property type="match status" value="1"/>
</dbReference>
<dbReference type="RefSeq" id="WP_188038384.1">
    <property type="nucleotide sequence ID" value="NZ_JACVHF010000001.1"/>
</dbReference>
<feature type="domain" description="Radical SAM core" evidence="7">
    <location>
        <begin position="70"/>
        <end position="311"/>
    </location>
</feature>
<dbReference type="GO" id="GO:0036355">
    <property type="term" value="F:2-iminoacetate synthase activity"/>
    <property type="evidence" value="ECO:0007669"/>
    <property type="project" value="UniProtKB-EC"/>
</dbReference>
<evidence type="ECO:0000259" key="7">
    <source>
        <dbReference type="PROSITE" id="PS51918"/>
    </source>
</evidence>
<evidence type="ECO:0000256" key="1">
    <source>
        <dbReference type="ARBA" id="ARBA00001966"/>
    </source>
</evidence>
<dbReference type="InterPro" id="IPR034428">
    <property type="entry name" value="ThiH/NoCL/HydG-like"/>
</dbReference>
<evidence type="ECO:0000256" key="4">
    <source>
        <dbReference type="ARBA" id="ARBA00022723"/>
    </source>
</evidence>
<dbReference type="InterPro" id="IPR013785">
    <property type="entry name" value="Aldolase_TIM"/>
</dbReference>
<dbReference type="Gene3D" id="3.20.20.70">
    <property type="entry name" value="Aldolase class I"/>
    <property type="match status" value="1"/>
</dbReference>
<keyword evidence="2" id="KW-0004">4Fe-4S</keyword>
<dbReference type="EMBL" id="JACVHF010000001">
    <property type="protein sequence ID" value="MBC9783222.1"/>
    <property type="molecule type" value="Genomic_DNA"/>
</dbReference>
<keyword evidence="5" id="KW-0408">Iron</keyword>
<evidence type="ECO:0000256" key="2">
    <source>
        <dbReference type="ARBA" id="ARBA00022485"/>
    </source>
</evidence>
<accession>A0ABR7SZ52</accession>
<dbReference type="SFLD" id="SFLDG01081">
    <property type="entry name" value="cleavage_of_the_Ca-Cb_bond_in"/>
    <property type="match status" value="1"/>
</dbReference>
<dbReference type="PROSITE" id="PS51918">
    <property type="entry name" value="RADICAL_SAM"/>
    <property type="match status" value="1"/>
</dbReference>
<dbReference type="Pfam" id="PF06968">
    <property type="entry name" value="BATS"/>
    <property type="match status" value="1"/>
</dbReference>
<evidence type="ECO:0000256" key="6">
    <source>
        <dbReference type="ARBA" id="ARBA00023014"/>
    </source>
</evidence>
<sequence length="369" mass="41077">MSFHQIIEGYKDFHIPAYLSKVSAGEVKAALQKDFLKPQDFLTLLSPAAAEHLEAMAQKAHQLTLQHFGRVIQLFTPLYLSNFCVNRCLYCNFNSGNAIGRRKLDAQEIRAEAKAIAATGLKQILLLTGDVPGKAAVDYLIEAVTLVREYFTSIGIEVNPMGVDDYRRLAQAGVDSMTIYQEVYNQAVYDSLHLSGPKKDYHWRLNAPERACQARLRTVNIGALLGLHHWPTEAFFTGLHASYLQNKYLDTEINISLPRIKSGPVGYQPQSPVSDAELVQILLALRLFMPRSGITLSTREPAELRNHLVPLGITRMSAGVNTAVGGHIDGHSDDGQFRISDERSVDEVQQMLISKGYQPVTQDWHHIAG</sequence>
<dbReference type="Pfam" id="PF04055">
    <property type="entry name" value="Radical_SAM"/>
    <property type="match status" value="1"/>
</dbReference>
<dbReference type="Proteomes" id="UP000617402">
    <property type="component" value="Unassembled WGS sequence"/>
</dbReference>
<dbReference type="SUPFAM" id="SSF102114">
    <property type="entry name" value="Radical SAM enzymes"/>
    <property type="match status" value="1"/>
</dbReference>
<proteinExistence type="predicted"/>
<evidence type="ECO:0000256" key="3">
    <source>
        <dbReference type="ARBA" id="ARBA00022691"/>
    </source>
</evidence>
<dbReference type="SFLD" id="SFLDS00029">
    <property type="entry name" value="Radical_SAM"/>
    <property type="match status" value="1"/>
</dbReference>
<comment type="caution">
    <text evidence="8">The sequence shown here is derived from an EMBL/GenBank/DDBJ whole genome shotgun (WGS) entry which is preliminary data.</text>
</comment>
<dbReference type="PANTHER" id="PTHR43583">
    <property type="entry name" value="2-IMINOACETATE SYNTHASE"/>
    <property type="match status" value="1"/>
</dbReference>
<dbReference type="InterPro" id="IPR058240">
    <property type="entry name" value="rSAM_sf"/>
</dbReference>
<name>A0ABR7SZ52_HELCL</name>
<keyword evidence="8" id="KW-0456">Lyase</keyword>
<dbReference type="SFLD" id="SFLDG01060">
    <property type="entry name" value="BATS_domain_containing"/>
    <property type="match status" value="1"/>
</dbReference>